<proteinExistence type="predicted"/>
<protein>
    <recommendedName>
        <fullName evidence="4">Cellulase</fullName>
    </recommendedName>
</protein>
<organism evidence="2 3">
    <name type="scientific">Prorocentrum cordatum</name>
    <dbReference type="NCBI Taxonomy" id="2364126"/>
    <lineage>
        <taxon>Eukaryota</taxon>
        <taxon>Sar</taxon>
        <taxon>Alveolata</taxon>
        <taxon>Dinophyceae</taxon>
        <taxon>Prorocentrales</taxon>
        <taxon>Prorocentraceae</taxon>
        <taxon>Prorocentrum</taxon>
    </lineage>
</organism>
<name>A0ABN9Q6N7_9DINO</name>
<accession>A0ABN9Q6N7</accession>
<comment type="caution">
    <text evidence="2">The sequence shown here is derived from an EMBL/GenBank/DDBJ whole genome shotgun (WGS) entry which is preliminary data.</text>
</comment>
<evidence type="ECO:0000256" key="1">
    <source>
        <dbReference type="SAM" id="MobiDB-lite"/>
    </source>
</evidence>
<keyword evidence="3" id="KW-1185">Reference proteome</keyword>
<evidence type="ECO:0008006" key="4">
    <source>
        <dbReference type="Google" id="ProtNLM"/>
    </source>
</evidence>
<sequence length="1129" mass="125215">MKCYKKNDYWSSCNQTCNPNYLWMETGWVKTDDTHWDCEVITIDSTDVSTDSDAGNAADAVASTDSECSPNGESCAQTMCCSEPGAKCYKKNDHWSSCNQTCDPFSVWEVDRWVVTNETVWDCEEVRPPCTPNGASCALSQCCSEPGAKCYKKNDYWSSCNQTCNPNYLWMETSWVKTNETVWDCEEVRPPCSQAGESCALTQCCSEPGASCYKKNDYWFACNLTCDPNSMWMEDRWVKTNETVWDCGVIAIESTDNATDAADTDAPADSASSSDASTASACSQNGESCAQTILWEVDRWVVTNETVWDCEEIRPPCTPNGESCALSKCCSEPGMKCYKKNDYWSSCNQTCNPNYLWMETGWVKTDDTHWDCEVITIDSTDVSTDSDAGNAADAVASTDSECSPNGESCAQTMCCSEPGAKCYKKNDHWSSCNQTCDPFSVWEVDRWVVTNETVWDCEEVRPPCTPNGASCALSQCCSEPGAKCYKKNDYWSSCNQTCNPNYLWMETSWVKTNETVWDCEDLTVSPVESADPIADAEAEDEKGTCSQDGASCALSQCCSEPGSKCYKKNDHWSSCNQTCNPYYMWKDGGWVETNETVWDCEEVRPPCSQAGESCALTQCCSEPGASCYKKNDYWFACNLTCDPNSMWMEDRWVKTNETVWDCGVIAIESTDNATDAADTDAPADSASSSDASTASACSQNGESCAQTMCCSEPGAKCYKKNDHWSSCNQTCDPLSLWEVDRWVVTNETVWDCEEVRPPCTPNGASCALSQCCSEPGAKCYKKNDYWSSCNQTCNPNYLWMETGWVVTNETVWDCEDLTVSPVESADPIADAEAEDQNNTCSQNGASCALSQCCAEPGSKCYKKNDYWSSCNQTCNPYYMWQVDRWVETNETVWDCEEVRPPCTPNGESCALSKCCSEPGMKCYKKNDHWSSCNQTCNPNYLWMETGWVKTNETVWDCEVITIDSTDVSTASDTTDSASSSDASTSSVCSPNGESCALTKCCAEAGSKCYKKNGNWSSCNQSCDPNSMWQVDRWVTTDEAVWDCEEVSLPCSPNGASCALSQCCSDPDSKCYKKNDHWIACNQTCDPNSMWTEGGWVVTSEAVWDCGEHIIDGSEASQNLWDWLLHLFGR</sequence>
<reference evidence="2" key="1">
    <citation type="submission" date="2023-10" db="EMBL/GenBank/DDBJ databases">
        <authorList>
            <person name="Chen Y."/>
            <person name="Shah S."/>
            <person name="Dougan E. K."/>
            <person name="Thang M."/>
            <person name="Chan C."/>
        </authorList>
    </citation>
    <scope>NUCLEOTIDE SEQUENCE [LARGE SCALE GENOMIC DNA]</scope>
</reference>
<evidence type="ECO:0000313" key="2">
    <source>
        <dbReference type="EMBL" id="CAK0800131.1"/>
    </source>
</evidence>
<evidence type="ECO:0000313" key="3">
    <source>
        <dbReference type="Proteomes" id="UP001189429"/>
    </source>
</evidence>
<dbReference type="EMBL" id="CAUYUJ010002297">
    <property type="protein sequence ID" value="CAK0800131.1"/>
    <property type="molecule type" value="Genomic_DNA"/>
</dbReference>
<dbReference type="Proteomes" id="UP001189429">
    <property type="component" value="Unassembled WGS sequence"/>
</dbReference>
<feature type="region of interest" description="Disordered" evidence="1">
    <location>
        <begin position="258"/>
        <end position="279"/>
    </location>
</feature>
<gene>
    <name evidence="2" type="ORF">PCOR1329_LOCUS8370</name>
</gene>